<evidence type="ECO:0000313" key="2">
    <source>
        <dbReference type="EMBL" id="MFC5527515.1"/>
    </source>
</evidence>
<name>A0ABW0QTQ7_9GAMM</name>
<dbReference type="EMBL" id="JBHSNF010000004">
    <property type="protein sequence ID" value="MFC5527515.1"/>
    <property type="molecule type" value="Genomic_DNA"/>
</dbReference>
<comment type="caution">
    <text evidence="2">The sequence shown here is derived from an EMBL/GenBank/DDBJ whole genome shotgun (WGS) entry which is preliminary data.</text>
</comment>
<proteinExistence type="predicted"/>
<organism evidence="2 3">
    <name type="scientific">Rhodanobacter ginsengisoli</name>
    <dbReference type="NCBI Taxonomy" id="418646"/>
    <lineage>
        <taxon>Bacteria</taxon>
        <taxon>Pseudomonadati</taxon>
        <taxon>Pseudomonadota</taxon>
        <taxon>Gammaproteobacteria</taxon>
        <taxon>Lysobacterales</taxon>
        <taxon>Rhodanobacteraceae</taxon>
        <taxon>Rhodanobacter</taxon>
    </lineage>
</organism>
<evidence type="ECO:0008006" key="4">
    <source>
        <dbReference type="Google" id="ProtNLM"/>
    </source>
</evidence>
<evidence type="ECO:0000256" key="1">
    <source>
        <dbReference type="SAM" id="MobiDB-lite"/>
    </source>
</evidence>
<feature type="region of interest" description="Disordered" evidence="1">
    <location>
        <begin position="1"/>
        <end position="137"/>
    </location>
</feature>
<feature type="compositionally biased region" description="Low complexity" evidence="1">
    <location>
        <begin position="14"/>
        <end position="25"/>
    </location>
</feature>
<feature type="compositionally biased region" description="Basic and acidic residues" evidence="1">
    <location>
        <begin position="98"/>
        <end position="114"/>
    </location>
</feature>
<dbReference type="Proteomes" id="UP001596114">
    <property type="component" value="Unassembled WGS sequence"/>
</dbReference>
<dbReference type="RefSeq" id="WP_377322188.1">
    <property type="nucleotide sequence ID" value="NZ_JBHSNF010000004.1"/>
</dbReference>
<evidence type="ECO:0000313" key="3">
    <source>
        <dbReference type="Proteomes" id="UP001596114"/>
    </source>
</evidence>
<sequence length="137" mass="14454">MTHADKLKGNSKNASTPTSATSGTGRRAGRSSYKAEDVIRRATQPEGGVGGQSGTGQRRPHHAVDEASGKQATQSPTSRETELPEPPAGPGYQSGGRGMDREQRVAERKRRESGAGKMMDQGPGLDPPPGAPFRPRH</sequence>
<reference evidence="3" key="1">
    <citation type="journal article" date="2019" name="Int. J. Syst. Evol. Microbiol.">
        <title>The Global Catalogue of Microorganisms (GCM) 10K type strain sequencing project: providing services to taxonomists for standard genome sequencing and annotation.</title>
        <authorList>
            <consortium name="The Broad Institute Genomics Platform"/>
            <consortium name="The Broad Institute Genome Sequencing Center for Infectious Disease"/>
            <person name="Wu L."/>
            <person name="Ma J."/>
        </authorList>
    </citation>
    <scope>NUCLEOTIDE SEQUENCE [LARGE SCALE GENOMIC DNA]</scope>
    <source>
        <strain evidence="3">CGMCC 1.16619</strain>
    </source>
</reference>
<keyword evidence="3" id="KW-1185">Reference proteome</keyword>
<accession>A0ABW0QTQ7</accession>
<protein>
    <recommendedName>
        <fullName evidence="4">Pseudouridine synthase</fullName>
    </recommendedName>
</protein>
<feature type="compositionally biased region" description="Pro residues" evidence="1">
    <location>
        <begin position="125"/>
        <end position="137"/>
    </location>
</feature>
<gene>
    <name evidence="2" type="ORF">ACFPPA_17360</name>
</gene>